<reference evidence="3 5" key="2">
    <citation type="submission" date="2019-08" db="EMBL/GenBank/DDBJ databases">
        <title>Deep-cultivation of Planctomycetes and their phenomic and genomic characterization uncovers novel biology.</title>
        <authorList>
            <person name="Wiegand S."/>
            <person name="Jogler M."/>
            <person name="Boedeker C."/>
            <person name="Pinto D."/>
            <person name="Vollmers J."/>
            <person name="Rivas-Marin E."/>
            <person name="Kohn T."/>
            <person name="Peeters S.H."/>
            <person name="Heuer A."/>
            <person name="Rast P."/>
            <person name="Oberbeckmann S."/>
            <person name="Bunk B."/>
            <person name="Jeske O."/>
            <person name="Meyerdierks A."/>
            <person name="Storesund J.E."/>
            <person name="Kallscheuer N."/>
            <person name="Luecker S."/>
            <person name="Lage O.M."/>
            <person name="Pohl T."/>
            <person name="Merkel B.J."/>
            <person name="Hornburger P."/>
            <person name="Mueller R.-W."/>
            <person name="Bruemmer F."/>
            <person name="Labrenz M."/>
            <person name="Spormann A.M."/>
            <person name="Op den Camp H."/>
            <person name="Overmann J."/>
            <person name="Amann R."/>
            <person name="Jetten M.S.M."/>
            <person name="Mascher T."/>
            <person name="Medema M.H."/>
            <person name="Devos D.P."/>
            <person name="Kaster A.-K."/>
            <person name="Ovreas L."/>
            <person name="Rohde M."/>
            <person name="Galperin M.Y."/>
            <person name="Jogler C."/>
        </authorList>
    </citation>
    <scope>NUCLEOTIDE SEQUENCE [LARGE SCALE GENOMIC DNA]</scope>
    <source>
        <strain evidence="3 5">DSM 8797</strain>
    </source>
</reference>
<keyword evidence="2" id="KW-0378">Hydrolase</keyword>
<name>A0A3D3RF46_9PLAN</name>
<accession>A0A3D3RF46</accession>
<feature type="signal peptide" evidence="1">
    <location>
        <begin position="1"/>
        <end position="22"/>
    </location>
</feature>
<dbReference type="AlphaFoldDB" id="A0A3D3RF46"/>
<evidence type="ECO:0000313" key="3">
    <source>
        <dbReference type="EMBL" id="QEG14326.1"/>
    </source>
</evidence>
<dbReference type="RefSeq" id="WP_002648706.1">
    <property type="nucleotide sequence ID" value="NZ_CAXAST010000009.1"/>
</dbReference>
<sequence length="145" mass="15492">MKPFTLSFISTLFALGALILLAGCQNSTNDFGPTGALSGKVTYQGEPVKEGLVQFNNPEKGFGGQAVINEDGTYTITNDSGGLVLGTYQVSVVPPTIEKSFGPDTPPSEVLKEMPNIPQKYHYPKSSGLSVEIKDGENTFDIDMQ</sequence>
<organism evidence="2 4">
    <name type="scientific">Gimesia maris</name>
    <dbReference type="NCBI Taxonomy" id="122"/>
    <lineage>
        <taxon>Bacteria</taxon>
        <taxon>Pseudomonadati</taxon>
        <taxon>Planctomycetota</taxon>
        <taxon>Planctomycetia</taxon>
        <taxon>Planctomycetales</taxon>
        <taxon>Planctomycetaceae</taxon>
        <taxon>Gimesia</taxon>
    </lineage>
</organism>
<keyword evidence="2" id="KW-0121">Carboxypeptidase</keyword>
<proteinExistence type="predicted"/>
<evidence type="ECO:0000256" key="1">
    <source>
        <dbReference type="SAM" id="SignalP"/>
    </source>
</evidence>
<dbReference type="Proteomes" id="UP000263642">
    <property type="component" value="Unassembled WGS sequence"/>
</dbReference>
<keyword evidence="5" id="KW-1185">Reference proteome</keyword>
<feature type="chain" id="PRO_5044592625" evidence="1">
    <location>
        <begin position="23"/>
        <end position="145"/>
    </location>
</feature>
<evidence type="ECO:0000313" key="2">
    <source>
        <dbReference type="EMBL" id="HCO27435.1"/>
    </source>
</evidence>
<evidence type="ECO:0000313" key="4">
    <source>
        <dbReference type="Proteomes" id="UP000263642"/>
    </source>
</evidence>
<dbReference type="GeneID" id="98644861"/>
<gene>
    <name evidence="2" type="ORF">DIT97_32200</name>
    <name evidence="3" type="ORF">GmarT_01590</name>
</gene>
<dbReference type="PROSITE" id="PS51257">
    <property type="entry name" value="PROKAR_LIPOPROTEIN"/>
    <property type="match status" value="1"/>
</dbReference>
<reference evidence="2 4" key="1">
    <citation type="journal article" date="2018" name="Nat. Biotechnol.">
        <title>A standardized bacterial taxonomy based on genome phylogeny substantially revises the tree of life.</title>
        <authorList>
            <person name="Parks D.H."/>
            <person name="Chuvochina M."/>
            <person name="Waite D.W."/>
            <person name="Rinke C."/>
            <person name="Skarshewski A."/>
            <person name="Chaumeil P.A."/>
            <person name="Hugenholtz P."/>
        </authorList>
    </citation>
    <scope>NUCLEOTIDE SEQUENCE [LARGE SCALE GENOMIC DNA]</scope>
    <source>
        <strain evidence="2">UBA9375</strain>
    </source>
</reference>
<evidence type="ECO:0000313" key="5">
    <source>
        <dbReference type="Proteomes" id="UP000322887"/>
    </source>
</evidence>
<dbReference type="Proteomes" id="UP000322887">
    <property type="component" value="Chromosome"/>
</dbReference>
<keyword evidence="2" id="KW-0645">Protease</keyword>
<dbReference type="EMBL" id="DQAY01000199">
    <property type="protein sequence ID" value="HCO27435.1"/>
    <property type="molecule type" value="Genomic_DNA"/>
</dbReference>
<dbReference type="GO" id="GO:0004180">
    <property type="term" value="F:carboxypeptidase activity"/>
    <property type="evidence" value="ECO:0007669"/>
    <property type="project" value="UniProtKB-KW"/>
</dbReference>
<protein>
    <submittedName>
        <fullName evidence="2">Carboxypeptidase regulatory-like domain-containing protein</fullName>
    </submittedName>
</protein>
<dbReference type="EMBL" id="CP042910">
    <property type="protein sequence ID" value="QEG14326.1"/>
    <property type="molecule type" value="Genomic_DNA"/>
</dbReference>
<keyword evidence="1" id="KW-0732">Signal</keyword>
<accession>A0A517X4G6</accession>